<dbReference type="Proteomes" id="UP000075243">
    <property type="component" value="Chromosome 2"/>
</dbReference>
<evidence type="ECO:0000313" key="3">
    <source>
        <dbReference type="Proteomes" id="UP000075243"/>
    </source>
</evidence>
<feature type="compositionally biased region" description="Gly residues" evidence="1">
    <location>
        <begin position="24"/>
        <end position="34"/>
    </location>
</feature>
<organism evidence="2 3">
    <name type="scientific">Cajanus cajan</name>
    <name type="common">Pigeon pea</name>
    <name type="synonym">Cajanus indicus</name>
    <dbReference type="NCBI Taxonomy" id="3821"/>
    <lineage>
        <taxon>Eukaryota</taxon>
        <taxon>Viridiplantae</taxon>
        <taxon>Streptophyta</taxon>
        <taxon>Embryophyta</taxon>
        <taxon>Tracheophyta</taxon>
        <taxon>Spermatophyta</taxon>
        <taxon>Magnoliopsida</taxon>
        <taxon>eudicotyledons</taxon>
        <taxon>Gunneridae</taxon>
        <taxon>Pentapetalae</taxon>
        <taxon>rosids</taxon>
        <taxon>fabids</taxon>
        <taxon>Fabales</taxon>
        <taxon>Fabaceae</taxon>
        <taxon>Papilionoideae</taxon>
        <taxon>50 kb inversion clade</taxon>
        <taxon>NPAAA clade</taxon>
        <taxon>indigoferoid/millettioid clade</taxon>
        <taxon>Phaseoleae</taxon>
        <taxon>Cajanus</taxon>
    </lineage>
</organism>
<dbReference type="Gramene" id="C.cajan_07820.t">
    <property type="protein sequence ID" value="C.cajan_07820.t.cds1"/>
    <property type="gene ID" value="C.cajan_07820"/>
</dbReference>
<keyword evidence="3" id="KW-1185">Reference proteome</keyword>
<gene>
    <name evidence="2" type="ORF">KK1_008046</name>
</gene>
<feature type="region of interest" description="Disordered" evidence="1">
    <location>
        <begin position="1"/>
        <end position="67"/>
    </location>
</feature>
<proteinExistence type="predicted"/>
<sequence length="160" mass="16169">TSLDGRVGLSDVSGHGGEERDAVLGGGDGVGGGSINDQAAMLGGGGEIDVIDSDAGSSNDLESAGGGLEDLARDLGAAADDEGVAERDLSAELLGAEVVGAIHVGEVLEQLQPRVAELLRHEHRGFGVERGGDEKDERAAARSERDGESGGERKLGGERE</sequence>
<feature type="non-terminal residue" evidence="2">
    <location>
        <position position="1"/>
    </location>
</feature>
<dbReference type="EMBL" id="CM003604">
    <property type="protein sequence ID" value="KYP75325.1"/>
    <property type="molecule type" value="Genomic_DNA"/>
</dbReference>
<evidence type="ECO:0000313" key="2">
    <source>
        <dbReference type="EMBL" id="KYP75325.1"/>
    </source>
</evidence>
<name>A0A151U7N4_CAJCA</name>
<accession>A0A151U7N4</accession>
<protein>
    <submittedName>
        <fullName evidence="2">Uncharacterized protein</fullName>
    </submittedName>
</protein>
<evidence type="ECO:0000256" key="1">
    <source>
        <dbReference type="SAM" id="MobiDB-lite"/>
    </source>
</evidence>
<dbReference type="AlphaFoldDB" id="A0A151U7N4"/>
<feature type="region of interest" description="Disordered" evidence="1">
    <location>
        <begin position="123"/>
        <end position="160"/>
    </location>
</feature>
<reference evidence="2 3" key="1">
    <citation type="journal article" date="2012" name="Nat. Biotechnol.">
        <title>Draft genome sequence of pigeonpea (Cajanus cajan), an orphan legume crop of resource-poor farmers.</title>
        <authorList>
            <person name="Varshney R.K."/>
            <person name="Chen W."/>
            <person name="Li Y."/>
            <person name="Bharti A.K."/>
            <person name="Saxena R.K."/>
            <person name="Schlueter J.A."/>
            <person name="Donoghue M.T."/>
            <person name="Azam S."/>
            <person name="Fan G."/>
            <person name="Whaley A.M."/>
            <person name="Farmer A.D."/>
            <person name="Sheridan J."/>
            <person name="Iwata A."/>
            <person name="Tuteja R."/>
            <person name="Penmetsa R.V."/>
            <person name="Wu W."/>
            <person name="Upadhyaya H.D."/>
            <person name="Yang S.P."/>
            <person name="Shah T."/>
            <person name="Saxena K.B."/>
            <person name="Michael T."/>
            <person name="McCombie W.R."/>
            <person name="Yang B."/>
            <person name="Zhang G."/>
            <person name="Yang H."/>
            <person name="Wang J."/>
            <person name="Spillane C."/>
            <person name="Cook D.R."/>
            <person name="May G.D."/>
            <person name="Xu X."/>
            <person name="Jackson S.A."/>
        </authorList>
    </citation>
    <scope>NUCLEOTIDE SEQUENCE [LARGE SCALE GENOMIC DNA]</scope>
    <source>
        <strain evidence="3">cv. Asha</strain>
    </source>
</reference>
<dbReference type="OMA" id="SWIVFIR"/>